<dbReference type="Proteomes" id="UP000053060">
    <property type="component" value="Unassembled WGS sequence"/>
</dbReference>
<dbReference type="PANTHER" id="PTHR44688">
    <property type="entry name" value="DNA-BINDING TRANSCRIPTIONAL ACTIVATOR DEVR_DOSR"/>
    <property type="match status" value="1"/>
</dbReference>
<evidence type="ECO:0000256" key="2">
    <source>
        <dbReference type="ARBA" id="ARBA00023125"/>
    </source>
</evidence>
<dbReference type="GO" id="GO:0006355">
    <property type="term" value="P:regulation of DNA-templated transcription"/>
    <property type="evidence" value="ECO:0007669"/>
    <property type="project" value="InterPro"/>
</dbReference>
<accession>A0A0V9ULH5</accession>
<dbReference type="PATRIC" id="fig|1441730.3.peg.1962"/>
<evidence type="ECO:0000256" key="3">
    <source>
        <dbReference type="ARBA" id="ARBA00023163"/>
    </source>
</evidence>
<dbReference type="PANTHER" id="PTHR44688:SF16">
    <property type="entry name" value="DNA-BINDING TRANSCRIPTIONAL ACTIVATOR DEVR_DOSR"/>
    <property type="match status" value="1"/>
</dbReference>
<evidence type="ECO:0000259" key="4">
    <source>
        <dbReference type="PROSITE" id="PS50043"/>
    </source>
</evidence>
<comment type="caution">
    <text evidence="5">The sequence shown here is derived from an EMBL/GenBank/DDBJ whole genome shotgun (WGS) entry which is preliminary data.</text>
</comment>
<name>A0A0V9ULH5_9NOCA</name>
<gene>
    <name evidence="5" type="ORF">Z045_09435</name>
</gene>
<reference evidence="6" key="1">
    <citation type="submission" date="2015-01" db="EMBL/GenBank/DDBJ databases">
        <title>Draft genome sequence of Rhodococcus pyridinivorans strain KG-16, a hydrocarbon-degrading bacterium.</title>
        <authorList>
            <person name="Aggarwal R.K."/>
            <person name="Dawar C."/>
        </authorList>
    </citation>
    <scope>NUCLEOTIDE SEQUENCE [LARGE SCALE GENOMIC DNA]</scope>
    <source>
        <strain evidence="6">KG-16</strain>
    </source>
</reference>
<protein>
    <submittedName>
        <fullName evidence="5">LuxR family transcriptional regulator</fullName>
    </submittedName>
</protein>
<dbReference type="GO" id="GO:0003677">
    <property type="term" value="F:DNA binding"/>
    <property type="evidence" value="ECO:0007669"/>
    <property type="project" value="UniProtKB-KW"/>
</dbReference>
<organism evidence="5 6">
    <name type="scientific">Rhodococcus pyridinivorans KG-16</name>
    <dbReference type="NCBI Taxonomy" id="1441730"/>
    <lineage>
        <taxon>Bacteria</taxon>
        <taxon>Bacillati</taxon>
        <taxon>Actinomycetota</taxon>
        <taxon>Actinomycetes</taxon>
        <taxon>Mycobacteriales</taxon>
        <taxon>Nocardiaceae</taxon>
        <taxon>Rhodococcus</taxon>
    </lineage>
</organism>
<evidence type="ECO:0000313" key="6">
    <source>
        <dbReference type="Proteomes" id="UP000053060"/>
    </source>
</evidence>
<keyword evidence="2" id="KW-0238">DNA-binding</keyword>
<dbReference type="SMART" id="SM00421">
    <property type="entry name" value="HTH_LUXR"/>
    <property type="match status" value="1"/>
</dbReference>
<dbReference type="InterPro" id="IPR016032">
    <property type="entry name" value="Sig_transdc_resp-reg_C-effctor"/>
</dbReference>
<dbReference type="AlphaFoldDB" id="A0A0V9ULH5"/>
<dbReference type="Pfam" id="PF00196">
    <property type="entry name" value="GerE"/>
    <property type="match status" value="1"/>
</dbReference>
<dbReference type="InterPro" id="IPR036388">
    <property type="entry name" value="WH-like_DNA-bd_sf"/>
</dbReference>
<dbReference type="RefSeq" id="WP_060651637.1">
    <property type="nucleotide sequence ID" value="NZ_AZXY01000004.1"/>
</dbReference>
<dbReference type="Gene3D" id="1.10.10.10">
    <property type="entry name" value="Winged helix-like DNA-binding domain superfamily/Winged helix DNA-binding domain"/>
    <property type="match status" value="1"/>
</dbReference>
<evidence type="ECO:0000256" key="1">
    <source>
        <dbReference type="ARBA" id="ARBA00023015"/>
    </source>
</evidence>
<dbReference type="SUPFAM" id="SSF46894">
    <property type="entry name" value="C-terminal effector domain of the bipartite response regulators"/>
    <property type="match status" value="1"/>
</dbReference>
<dbReference type="CDD" id="cd06170">
    <property type="entry name" value="LuxR_C_like"/>
    <property type="match status" value="1"/>
</dbReference>
<feature type="domain" description="HTH luxR-type" evidence="4">
    <location>
        <begin position="288"/>
        <end position="353"/>
    </location>
</feature>
<evidence type="ECO:0000313" key="5">
    <source>
        <dbReference type="EMBL" id="KSZ58845.1"/>
    </source>
</evidence>
<dbReference type="PRINTS" id="PR00038">
    <property type="entry name" value="HTHLUXR"/>
</dbReference>
<keyword evidence="1" id="KW-0805">Transcription regulation</keyword>
<sequence>MTASRQASALRSEVRDIALGTADPAEFRHAVLDTIRRRIRYDIGCIALVDPASMLFTAVTMVDADDPSGRAAETVAHIEYGTSRFANTYRRLARTRTGVQTIREAIDCDIRDSLPYSEILEPQGMDDEVRLVFRGRDGRVWGGGALMRGPGRRFDADDVAALAGCVGEISDGLRLSLLRESPRLAADASPGGSGPAVVVVGADNEIESATPQAVEYLERLGAEGAFMLPAVVVAVRFRYEGAAARVVRARTEDGQWLVLRAGSLDGRGESARIVVAIEPAQPGQLVALTAALHGLTERETDVLASVLAGETRTEIARGLFISPYTVQDHLKSIYAKTGVNSRQELVARLFFTHCLPRVGTEIGPDGWFVEKAAPTSVPVGAHRKR</sequence>
<dbReference type="EMBL" id="AZXY01000004">
    <property type="protein sequence ID" value="KSZ58845.1"/>
    <property type="molecule type" value="Genomic_DNA"/>
</dbReference>
<dbReference type="PROSITE" id="PS50043">
    <property type="entry name" value="HTH_LUXR_2"/>
    <property type="match status" value="1"/>
</dbReference>
<dbReference type="InterPro" id="IPR000792">
    <property type="entry name" value="Tscrpt_reg_LuxR_C"/>
</dbReference>
<reference evidence="5 6" key="2">
    <citation type="journal article" date="2016" name="Genome Announc.">
        <title>Draft Genome Sequence of a Versatile Hydrocarbon-Degrading Bacterium, Rhodococcus pyridinivorans Strain KG-16, Collected from Oil Fields in India.</title>
        <authorList>
            <person name="Aggarwal R.K."/>
            <person name="Dawar C."/>
            <person name="Phanindranath R."/>
            <person name="Mutnuri L."/>
            <person name="Dayal A.M."/>
        </authorList>
    </citation>
    <scope>NUCLEOTIDE SEQUENCE [LARGE SCALE GENOMIC DNA]</scope>
    <source>
        <strain evidence="5 6">KG-16</strain>
    </source>
</reference>
<keyword evidence="3" id="KW-0804">Transcription</keyword>
<proteinExistence type="predicted"/>